<keyword evidence="5" id="KW-0547">Nucleotide-binding</keyword>
<name>A0A7Y7YCR6_9PSED</name>
<dbReference type="PANTHER" id="PTHR43790:SF3">
    <property type="entry name" value="D-ALLOSE IMPORT ATP-BINDING PROTEIN ALSA-RELATED"/>
    <property type="match status" value="1"/>
</dbReference>
<dbReference type="Proteomes" id="UP000520592">
    <property type="component" value="Unassembled WGS sequence"/>
</dbReference>
<evidence type="ECO:0000256" key="2">
    <source>
        <dbReference type="ARBA" id="ARBA00022475"/>
    </source>
</evidence>
<evidence type="ECO:0000259" key="9">
    <source>
        <dbReference type="PROSITE" id="PS50893"/>
    </source>
</evidence>
<dbReference type="CDD" id="cd03215">
    <property type="entry name" value="ABC_Carb_Monos_II"/>
    <property type="match status" value="1"/>
</dbReference>
<dbReference type="Pfam" id="PF00005">
    <property type="entry name" value="ABC_tran"/>
    <property type="match status" value="2"/>
</dbReference>
<dbReference type="InterPro" id="IPR050107">
    <property type="entry name" value="ABC_carbohydrate_import_ATPase"/>
</dbReference>
<evidence type="ECO:0000256" key="3">
    <source>
        <dbReference type="ARBA" id="ARBA00022597"/>
    </source>
</evidence>
<evidence type="ECO:0000256" key="4">
    <source>
        <dbReference type="ARBA" id="ARBA00022737"/>
    </source>
</evidence>
<keyword evidence="8" id="KW-0472">Membrane</keyword>
<dbReference type="Gene3D" id="3.40.50.300">
    <property type="entry name" value="P-loop containing nucleotide triphosphate hydrolases"/>
    <property type="match status" value="2"/>
</dbReference>
<keyword evidence="1" id="KW-0813">Transport</keyword>
<evidence type="ECO:0000256" key="5">
    <source>
        <dbReference type="ARBA" id="ARBA00022741"/>
    </source>
</evidence>
<protein>
    <submittedName>
        <fullName evidence="10">Sugar ABC transporter ATP-binding protein</fullName>
    </submittedName>
</protein>
<dbReference type="SUPFAM" id="SSF52540">
    <property type="entry name" value="P-loop containing nucleoside triphosphate hydrolases"/>
    <property type="match status" value="2"/>
</dbReference>
<reference evidence="10 11" key="1">
    <citation type="submission" date="2020-04" db="EMBL/GenBank/DDBJ databases">
        <title>Molecular characterization of pseudomonads from Agaricus bisporus reveal novel blotch 2 pathogens in Western Europe.</title>
        <authorList>
            <person name="Taparia T."/>
            <person name="Krijger M."/>
            <person name="Haynes E."/>
            <person name="Elpinstone J.G."/>
            <person name="Noble R."/>
            <person name="Van Der Wolf J."/>
        </authorList>
    </citation>
    <scope>NUCLEOTIDE SEQUENCE [LARGE SCALE GENOMIC DNA]</scope>
    <source>
        <strain evidence="10 11">IPO3737</strain>
    </source>
</reference>
<keyword evidence="2" id="KW-1003">Cell membrane</keyword>
<evidence type="ECO:0000256" key="8">
    <source>
        <dbReference type="ARBA" id="ARBA00023136"/>
    </source>
</evidence>
<dbReference type="InterPro" id="IPR003439">
    <property type="entry name" value="ABC_transporter-like_ATP-bd"/>
</dbReference>
<sequence>MTAAPALHLEHLHKRFGATLALDDASLKVERGTIHGLVGENGAGKSTLIKILAGIHKADSGQLRIDGQPYAALSPRQVEALGVQFIHQERLLPTRFTVGEALFFGHELRRGPFVDRRRQQREAERLLAEYFDLQLPAGALVGELNSAERQVLQITRALIRKPKILVFDEPSVALVKREVDQLLRIVKRLRDQGLSILYISHYLQEIDSLCDQVTVLRNGRDVAVVEPRQTSSAQIARLMVNREVREMYPKVPVEPGEALLRVRSLSLARRYRQIDLELRRGEIVGLTGLVGSGAKDLLKTLFGVVRADSGSIHLEDRLLRLRSPGQAIAAGIALVPEERRSQGIAPVLSVLENLTLAGLRRFSRWGWLSRREEQAESLRLIDELAIKTPGPQAAVSQLSGGNQQKVALGKWLSRRSAVYLLDEPCVGVDVGAKVEIYRLIGRLVAEGAAVLVLSSDLPELLGISDRILVLHRGEIAGEFRAAETDSDQLLACATGAVRARSIGSASREVAHVPA</sequence>
<dbReference type="SMART" id="SM00382">
    <property type="entry name" value="AAA"/>
    <property type="match status" value="2"/>
</dbReference>
<gene>
    <name evidence="10" type="ORF">HX876_16965</name>
</gene>
<organism evidence="10 11">
    <name type="scientific">Pseudomonas gingeri</name>
    <dbReference type="NCBI Taxonomy" id="117681"/>
    <lineage>
        <taxon>Bacteria</taxon>
        <taxon>Pseudomonadati</taxon>
        <taxon>Pseudomonadota</taxon>
        <taxon>Gammaproteobacteria</taxon>
        <taxon>Pseudomonadales</taxon>
        <taxon>Pseudomonadaceae</taxon>
        <taxon>Pseudomonas</taxon>
    </lineage>
</organism>
<dbReference type="InterPro" id="IPR003593">
    <property type="entry name" value="AAA+_ATPase"/>
</dbReference>
<dbReference type="GO" id="GO:0016887">
    <property type="term" value="F:ATP hydrolysis activity"/>
    <property type="evidence" value="ECO:0007669"/>
    <property type="project" value="InterPro"/>
</dbReference>
<dbReference type="EMBL" id="JACAQD010000018">
    <property type="protein sequence ID" value="NWC34097.1"/>
    <property type="molecule type" value="Genomic_DNA"/>
</dbReference>
<keyword evidence="7" id="KW-1278">Translocase</keyword>
<comment type="caution">
    <text evidence="10">The sequence shown here is derived from an EMBL/GenBank/DDBJ whole genome shotgun (WGS) entry which is preliminary data.</text>
</comment>
<dbReference type="PANTHER" id="PTHR43790">
    <property type="entry name" value="CARBOHYDRATE TRANSPORT ATP-BINDING PROTEIN MG119-RELATED"/>
    <property type="match status" value="1"/>
</dbReference>
<keyword evidence="6 10" id="KW-0067">ATP-binding</keyword>
<evidence type="ECO:0000256" key="1">
    <source>
        <dbReference type="ARBA" id="ARBA00022448"/>
    </source>
</evidence>
<evidence type="ECO:0000256" key="6">
    <source>
        <dbReference type="ARBA" id="ARBA00022840"/>
    </source>
</evidence>
<feature type="domain" description="ABC transporter" evidence="9">
    <location>
        <begin position="7"/>
        <end position="243"/>
    </location>
</feature>
<dbReference type="InterPro" id="IPR017871">
    <property type="entry name" value="ABC_transporter-like_CS"/>
</dbReference>
<proteinExistence type="predicted"/>
<evidence type="ECO:0000313" key="10">
    <source>
        <dbReference type="EMBL" id="NWC34097.1"/>
    </source>
</evidence>
<dbReference type="GO" id="GO:0005524">
    <property type="term" value="F:ATP binding"/>
    <property type="evidence" value="ECO:0007669"/>
    <property type="project" value="UniProtKB-KW"/>
</dbReference>
<keyword evidence="3" id="KW-0762">Sugar transport</keyword>
<evidence type="ECO:0000313" key="11">
    <source>
        <dbReference type="Proteomes" id="UP000520592"/>
    </source>
</evidence>
<dbReference type="PROSITE" id="PS00211">
    <property type="entry name" value="ABC_TRANSPORTER_1"/>
    <property type="match status" value="1"/>
</dbReference>
<feature type="domain" description="ABC transporter" evidence="9">
    <location>
        <begin position="253"/>
        <end position="497"/>
    </location>
</feature>
<dbReference type="CDD" id="cd03216">
    <property type="entry name" value="ABC_Carb_Monos_I"/>
    <property type="match status" value="1"/>
</dbReference>
<dbReference type="PROSITE" id="PS50893">
    <property type="entry name" value="ABC_TRANSPORTER_2"/>
    <property type="match status" value="2"/>
</dbReference>
<dbReference type="RefSeq" id="WP_177059718.1">
    <property type="nucleotide sequence ID" value="NZ_JACAPS010000027.1"/>
</dbReference>
<evidence type="ECO:0000256" key="7">
    <source>
        <dbReference type="ARBA" id="ARBA00022967"/>
    </source>
</evidence>
<accession>A0A7Y7YCR6</accession>
<keyword evidence="4" id="KW-0677">Repeat</keyword>
<dbReference type="InterPro" id="IPR027417">
    <property type="entry name" value="P-loop_NTPase"/>
</dbReference>
<dbReference type="AlphaFoldDB" id="A0A7Y7YCR6"/>